<name>A0ABQ6VZZ5_9EURO</name>
<accession>A0ABQ6VZZ5</accession>
<gene>
    <name evidence="2" type="ORF">BDV36DRAFT_121348</name>
</gene>
<keyword evidence="3" id="KW-1185">Reference proteome</keyword>
<evidence type="ECO:0000256" key="1">
    <source>
        <dbReference type="SAM" id="MobiDB-lite"/>
    </source>
</evidence>
<sequence length="73" mass="8209">MYPCQRICNKPGSSFLVIIIPATSAEIRKGQSLRSMISKNQLNSPAASSQQIQGNNRHAPRRINNRIFCNHMI</sequence>
<evidence type="ECO:0000313" key="3">
    <source>
        <dbReference type="Proteomes" id="UP000325395"/>
    </source>
</evidence>
<evidence type="ECO:0000313" key="2">
    <source>
        <dbReference type="EMBL" id="KAE8410464.1"/>
    </source>
</evidence>
<proteinExistence type="predicted"/>
<dbReference type="EMBL" id="ML735944">
    <property type="protein sequence ID" value="KAE8410464.1"/>
    <property type="molecule type" value="Genomic_DNA"/>
</dbReference>
<organism evidence="2 3">
    <name type="scientific">Aspergillus pseudocaelatus</name>
    <dbReference type="NCBI Taxonomy" id="1825620"/>
    <lineage>
        <taxon>Eukaryota</taxon>
        <taxon>Fungi</taxon>
        <taxon>Dikarya</taxon>
        <taxon>Ascomycota</taxon>
        <taxon>Pezizomycotina</taxon>
        <taxon>Eurotiomycetes</taxon>
        <taxon>Eurotiomycetidae</taxon>
        <taxon>Eurotiales</taxon>
        <taxon>Aspergillaceae</taxon>
        <taxon>Aspergillus</taxon>
        <taxon>Aspergillus subgen. Circumdati</taxon>
    </lineage>
</organism>
<reference evidence="2 3" key="1">
    <citation type="submission" date="2019-04" db="EMBL/GenBank/DDBJ databases">
        <authorList>
            <consortium name="DOE Joint Genome Institute"/>
            <person name="Mondo S."/>
            <person name="Kjaerbolling I."/>
            <person name="Vesth T."/>
            <person name="Frisvad J.C."/>
            <person name="Nybo J.L."/>
            <person name="Theobald S."/>
            <person name="Kildgaard S."/>
            <person name="Isbrandt T."/>
            <person name="Kuo A."/>
            <person name="Sato A."/>
            <person name="Lyhne E.K."/>
            <person name="Kogle M.E."/>
            <person name="Wiebenga A."/>
            <person name="Kun R.S."/>
            <person name="Lubbers R.J."/>
            <person name="Makela M.R."/>
            <person name="Barry K."/>
            <person name="Chovatia M."/>
            <person name="Clum A."/>
            <person name="Daum C."/>
            <person name="Haridas S."/>
            <person name="He G."/>
            <person name="LaButti K."/>
            <person name="Lipzen A."/>
            <person name="Riley R."/>
            <person name="Salamov A."/>
            <person name="Simmons B.A."/>
            <person name="Magnuson J.K."/>
            <person name="Henrissat B."/>
            <person name="Mortensen U.H."/>
            <person name="Larsen T.O."/>
            <person name="Devries R.P."/>
            <person name="Grigoriev I.V."/>
            <person name="Machida M."/>
            <person name="Baker S.E."/>
            <person name="Andersen M.R."/>
            <person name="Cantor M.N."/>
            <person name="Hua S.X."/>
        </authorList>
    </citation>
    <scope>NUCLEOTIDE SEQUENCE [LARGE SCALE GENOMIC DNA]</scope>
    <source>
        <strain evidence="2 3">CBS 117616</strain>
    </source>
</reference>
<protein>
    <submittedName>
        <fullName evidence="2">Uncharacterized protein</fullName>
    </submittedName>
</protein>
<dbReference type="Proteomes" id="UP000325395">
    <property type="component" value="Unassembled WGS sequence"/>
</dbReference>
<feature type="region of interest" description="Disordered" evidence="1">
    <location>
        <begin position="40"/>
        <end position="60"/>
    </location>
</feature>
<feature type="compositionally biased region" description="Polar residues" evidence="1">
    <location>
        <begin position="40"/>
        <end position="56"/>
    </location>
</feature>